<gene>
    <name evidence="8" type="primary">cmk</name>
    <name evidence="11" type="ORF">IRI77_23175</name>
</gene>
<dbReference type="PANTHER" id="PTHR21299">
    <property type="entry name" value="CYTIDYLATE KINASE/PANTOATE-BETA-ALANINE LIGASE"/>
    <property type="match status" value="1"/>
</dbReference>
<evidence type="ECO:0000259" key="10">
    <source>
        <dbReference type="Pfam" id="PF02224"/>
    </source>
</evidence>
<evidence type="ECO:0000256" key="6">
    <source>
        <dbReference type="ARBA" id="ARBA00047615"/>
    </source>
</evidence>
<comment type="catalytic activity">
    <reaction evidence="7 8">
        <text>CMP + ATP = CDP + ADP</text>
        <dbReference type="Rhea" id="RHEA:11600"/>
        <dbReference type="ChEBI" id="CHEBI:30616"/>
        <dbReference type="ChEBI" id="CHEBI:58069"/>
        <dbReference type="ChEBI" id="CHEBI:60377"/>
        <dbReference type="ChEBI" id="CHEBI:456216"/>
        <dbReference type="EC" id="2.7.4.25"/>
    </reaction>
</comment>
<dbReference type="EMBL" id="CP063849">
    <property type="protein sequence ID" value="QOY85713.1"/>
    <property type="molecule type" value="Genomic_DNA"/>
</dbReference>
<dbReference type="EC" id="2.7.4.25" evidence="8"/>
<keyword evidence="2 8" id="KW-0808">Transferase</keyword>
<comment type="similarity">
    <text evidence="1 8">Belongs to the cytidylate kinase family. Type 1 subfamily.</text>
</comment>
<evidence type="ECO:0000256" key="5">
    <source>
        <dbReference type="ARBA" id="ARBA00022840"/>
    </source>
</evidence>
<keyword evidence="8" id="KW-0963">Cytoplasm</keyword>
<evidence type="ECO:0000256" key="8">
    <source>
        <dbReference type="HAMAP-Rule" id="MF_00238"/>
    </source>
</evidence>
<dbReference type="PANTHER" id="PTHR21299:SF2">
    <property type="entry name" value="CYTIDYLATE KINASE"/>
    <property type="match status" value="1"/>
</dbReference>
<feature type="region of interest" description="Disordered" evidence="9">
    <location>
        <begin position="175"/>
        <end position="203"/>
    </location>
</feature>
<keyword evidence="4 8" id="KW-0418">Kinase</keyword>
<dbReference type="AlphaFoldDB" id="A0A7S7NL89"/>
<dbReference type="InterPro" id="IPR027417">
    <property type="entry name" value="P-loop_NTPase"/>
</dbReference>
<evidence type="ECO:0000256" key="2">
    <source>
        <dbReference type="ARBA" id="ARBA00022679"/>
    </source>
</evidence>
<accession>A0A7S7NL89</accession>
<keyword evidence="12" id="KW-1185">Reference proteome</keyword>
<dbReference type="Proteomes" id="UP000593892">
    <property type="component" value="Chromosome"/>
</dbReference>
<organism evidence="11 12">
    <name type="scientific">Paludibaculum fermentans</name>
    <dbReference type="NCBI Taxonomy" id="1473598"/>
    <lineage>
        <taxon>Bacteria</taxon>
        <taxon>Pseudomonadati</taxon>
        <taxon>Acidobacteriota</taxon>
        <taxon>Terriglobia</taxon>
        <taxon>Bryobacterales</taxon>
        <taxon>Bryobacteraceae</taxon>
        <taxon>Paludibaculum</taxon>
    </lineage>
</organism>
<protein>
    <recommendedName>
        <fullName evidence="8">Cytidylate kinase</fullName>
        <shortName evidence="8">CK</shortName>
        <ecNumber evidence="8">2.7.4.25</ecNumber>
    </recommendedName>
    <alternativeName>
        <fullName evidence="8">Cytidine monophosphate kinase</fullName>
        <shortName evidence="8">CMP kinase</shortName>
    </alternativeName>
</protein>
<evidence type="ECO:0000256" key="7">
    <source>
        <dbReference type="ARBA" id="ARBA00048478"/>
    </source>
</evidence>
<feature type="domain" description="Cytidylate kinase" evidence="10">
    <location>
        <begin position="7"/>
        <end position="217"/>
    </location>
</feature>
<evidence type="ECO:0000313" key="12">
    <source>
        <dbReference type="Proteomes" id="UP000593892"/>
    </source>
</evidence>
<dbReference type="GO" id="GO:0005829">
    <property type="term" value="C:cytosol"/>
    <property type="evidence" value="ECO:0007669"/>
    <property type="project" value="TreeGrafter"/>
</dbReference>
<comment type="subcellular location">
    <subcellularLocation>
        <location evidence="8">Cytoplasm</location>
    </subcellularLocation>
</comment>
<dbReference type="InterPro" id="IPR011994">
    <property type="entry name" value="Cytidylate_kinase_dom"/>
</dbReference>
<dbReference type="CDD" id="cd02020">
    <property type="entry name" value="CMPK"/>
    <property type="match status" value="1"/>
</dbReference>
<dbReference type="GO" id="GO:0036431">
    <property type="term" value="F:dCMP kinase activity"/>
    <property type="evidence" value="ECO:0007669"/>
    <property type="project" value="InterPro"/>
</dbReference>
<evidence type="ECO:0000256" key="1">
    <source>
        <dbReference type="ARBA" id="ARBA00009427"/>
    </source>
</evidence>
<evidence type="ECO:0000256" key="4">
    <source>
        <dbReference type="ARBA" id="ARBA00022777"/>
    </source>
</evidence>
<name>A0A7S7NL89_PALFE</name>
<evidence type="ECO:0000313" key="11">
    <source>
        <dbReference type="EMBL" id="QOY85713.1"/>
    </source>
</evidence>
<evidence type="ECO:0000256" key="3">
    <source>
        <dbReference type="ARBA" id="ARBA00022741"/>
    </source>
</evidence>
<feature type="binding site" evidence="8">
    <location>
        <begin position="11"/>
        <end position="19"/>
    </location>
    <ligand>
        <name>ATP</name>
        <dbReference type="ChEBI" id="CHEBI:30616"/>
    </ligand>
</feature>
<feature type="compositionally biased region" description="Basic and acidic residues" evidence="9">
    <location>
        <begin position="175"/>
        <end position="184"/>
    </location>
</feature>
<sequence length="228" mass="25180">MTKRIIVAIDGPAGAGKSTLAKRVAARLSFIYIDTGAMYRAVALWARRTGVEWNDLQSLEQLAREAVIRLEHDGRVLLNGEDVSAAIREPEISQGASIVSAVSGVRRALVAKQQEMGEIHSAVMEGRDIGTVVFPNAEVKVFLDATPEVRAQRRVADLQGRGLPADFDEVLREMKQRDERDSTRPDSPLRQAPDATYLDSSHMDAGQVEEALLRIVRERTSNGKEVHR</sequence>
<dbReference type="InterPro" id="IPR003136">
    <property type="entry name" value="Cytidylate_kin"/>
</dbReference>
<comment type="catalytic activity">
    <reaction evidence="6 8">
        <text>dCMP + ATP = dCDP + ADP</text>
        <dbReference type="Rhea" id="RHEA:25094"/>
        <dbReference type="ChEBI" id="CHEBI:30616"/>
        <dbReference type="ChEBI" id="CHEBI:57566"/>
        <dbReference type="ChEBI" id="CHEBI:58593"/>
        <dbReference type="ChEBI" id="CHEBI:456216"/>
        <dbReference type="EC" id="2.7.4.25"/>
    </reaction>
</comment>
<dbReference type="NCBIfam" id="TIGR00017">
    <property type="entry name" value="cmk"/>
    <property type="match status" value="1"/>
</dbReference>
<dbReference type="SUPFAM" id="SSF52540">
    <property type="entry name" value="P-loop containing nucleoside triphosphate hydrolases"/>
    <property type="match status" value="1"/>
</dbReference>
<dbReference type="KEGG" id="pfer:IRI77_23175"/>
<dbReference type="GO" id="GO:0005524">
    <property type="term" value="F:ATP binding"/>
    <property type="evidence" value="ECO:0007669"/>
    <property type="project" value="UniProtKB-UniRule"/>
</dbReference>
<dbReference type="GO" id="GO:0006220">
    <property type="term" value="P:pyrimidine nucleotide metabolic process"/>
    <property type="evidence" value="ECO:0007669"/>
    <property type="project" value="UniProtKB-UniRule"/>
</dbReference>
<keyword evidence="5 8" id="KW-0067">ATP-binding</keyword>
<dbReference type="GO" id="GO:0015949">
    <property type="term" value="P:nucleobase-containing small molecule interconversion"/>
    <property type="evidence" value="ECO:0007669"/>
    <property type="project" value="TreeGrafter"/>
</dbReference>
<dbReference type="RefSeq" id="WP_194447383.1">
    <property type="nucleotide sequence ID" value="NZ_CP063849.1"/>
</dbReference>
<dbReference type="Pfam" id="PF02224">
    <property type="entry name" value="Cytidylate_kin"/>
    <property type="match status" value="1"/>
</dbReference>
<reference evidence="11 12" key="1">
    <citation type="submission" date="2020-10" db="EMBL/GenBank/DDBJ databases">
        <title>Complete genome sequence of Paludibaculum fermentans P105T, a facultatively anaerobic acidobacterium capable of dissimilatory Fe(III) reduction.</title>
        <authorList>
            <person name="Dedysh S.N."/>
            <person name="Beletsky A.V."/>
            <person name="Kulichevskaya I.S."/>
            <person name="Mardanov A.V."/>
            <person name="Ravin N.V."/>
        </authorList>
    </citation>
    <scope>NUCLEOTIDE SEQUENCE [LARGE SCALE GENOMIC DNA]</scope>
    <source>
        <strain evidence="11 12">P105</strain>
    </source>
</reference>
<dbReference type="HAMAP" id="MF_00238">
    <property type="entry name" value="Cytidyl_kinase_type1"/>
    <property type="match status" value="1"/>
</dbReference>
<dbReference type="Gene3D" id="3.40.50.300">
    <property type="entry name" value="P-loop containing nucleotide triphosphate hydrolases"/>
    <property type="match status" value="1"/>
</dbReference>
<proteinExistence type="inferred from homology"/>
<evidence type="ECO:0000256" key="9">
    <source>
        <dbReference type="SAM" id="MobiDB-lite"/>
    </source>
</evidence>
<keyword evidence="3 8" id="KW-0547">Nucleotide-binding</keyword>